<sequence>MAVAAIVPVLLLASITRSTCEPTFNFHQNNGKSNTQFGGILKPPPPPHASSLVPVPFHKGGGSGNRFQRQNHNEGYHYAPPSSLAQPGQNFKFPAPFYKQYNFNFVPPPQPFTTTPSPTLFQKVSTWLFPSQQTSNDAAVNIGGQAASKKECNPCNSMPWIPVIRYDLGAKNLQQQNIQPTYGAPSPTALAGQFSPHPFQRLPQLSTGVPHETYGPPAQQHVSNSIDTPSSTYGPPSATANIGVVASHSPPSSTYGVPSSSYSIPSSSYSIPSSSYGVPSSSFSAPSSSYRVPSSTYGVPSSSFGVSSSSVGVSSQSNGEPSSTYGTPSSTYGPPSSSFVPSQTFGLSSSATPGYDDVPSYQAPNNNDIDAFGLTAPGNDFQLPKLSNPTGFKNSYGEPIGNSFLDLPYPVSAAAESFKIKTEILPNGQKPDAQNTSFALAKPAPFTRGRNIHTLQPVALPNLSVSPLPPIFNARPFRTVPSSTYLANNVQGINNMHQSNQVSISQSVPIAEFSQADYPPTIIQSPIIDISVKSGNQSKAYRNIANSYVIDQNRDISSQASEDHIASTKTNNIQDVSFESTGVDVGNDLYDIPADIKQNKEIPSNHKENFADLRGVPDRDVDKYRTENNLQSIDSPLLYLKPSAPHKEYEHFLLAVSTPTYNRDYEIYDEVQTTTSPNHNFNSDTKNDYGNGLSPPPIGQEDANKPKIVQIIIPYTTGKGGNKPSGLDFEQTGYGGAEWASASEDEYQARKVPGNTENYYGVSTVTDNYNTETTTTETEVPTLSGNEYYESDQYNTHAILNDLYDVKEPPFDIIKLQHNIDDWTEQQYSQHQRPTQKARSSGKYAHAKQIPDEYFTTVSPFSNYVTVLNDEYDHEGEGSAQKQTVTDADNSTNPTPFRYYNVIQRGREKTTSGKNTIASDVKPHIYTAASSFRQTTTTPAPWGHIETSISPLTKEKVYVVTSKPWRDSRNATGWSGGENFESMKTENTDNDVSASDNLPFKSPRFLNRPSFGATASGDTVKAEAYGYPEDWHHINDLEARQSSQNATATLPEGPQSTVTTNMDEVLTIIY</sequence>
<evidence type="ECO:0000256" key="2">
    <source>
        <dbReference type="SAM" id="SignalP"/>
    </source>
</evidence>
<feature type="region of interest" description="Disordered" evidence="1">
    <location>
        <begin position="178"/>
        <end position="259"/>
    </location>
</feature>
<dbReference type="AlphaFoldDB" id="A0A8S4D2K7"/>
<keyword evidence="2" id="KW-0732">Signal</keyword>
<feature type="compositionally biased region" description="Polar residues" evidence="1">
    <location>
        <begin position="220"/>
        <end position="240"/>
    </location>
</feature>
<organism evidence="3 4">
    <name type="scientific">Plutella xylostella</name>
    <name type="common">Diamondback moth</name>
    <name type="synonym">Plutella maculipennis</name>
    <dbReference type="NCBI Taxonomy" id="51655"/>
    <lineage>
        <taxon>Eukaryota</taxon>
        <taxon>Metazoa</taxon>
        <taxon>Ecdysozoa</taxon>
        <taxon>Arthropoda</taxon>
        <taxon>Hexapoda</taxon>
        <taxon>Insecta</taxon>
        <taxon>Pterygota</taxon>
        <taxon>Neoptera</taxon>
        <taxon>Endopterygota</taxon>
        <taxon>Lepidoptera</taxon>
        <taxon>Glossata</taxon>
        <taxon>Ditrysia</taxon>
        <taxon>Yponomeutoidea</taxon>
        <taxon>Plutellidae</taxon>
        <taxon>Plutella</taxon>
    </lineage>
</organism>
<evidence type="ECO:0000313" key="3">
    <source>
        <dbReference type="EMBL" id="CAG9091048.1"/>
    </source>
</evidence>
<feature type="region of interest" description="Disordered" evidence="1">
    <location>
        <begin position="970"/>
        <end position="993"/>
    </location>
</feature>
<feature type="chain" id="PRO_5035851161" evidence="2">
    <location>
        <begin position="21"/>
        <end position="1070"/>
    </location>
</feature>
<keyword evidence="4" id="KW-1185">Reference proteome</keyword>
<feature type="signal peptide" evidence="2">
    <location>
        <begin position="1"/>
        <end position="20"/>
    </location>
</feature>
<dbReference type="Proteomes" id="UP000653454">
    <property type="component" value="Unassembled WGS sequence"/>
</dbReference>
<feature type="region of interest" description="Disordered" evidence="1">
    <location>
        <begin position="308"/>
        <end position="371"/>
    </location>
</feature>
<gene>
    <name evidence="3" type="ORF">PLXY2_LOCUS731</name>
</gene>
<dbReference type="EMBL" id="CAJHNJ030000002">
    <property type="protein sequence ID" value="CAG9091048.1"/>
    <property type="molecule type" value="Genomic_DNA"/>
</dbReference>
<comment type="caution">
    <text evidence="3">The sequence shown here is derived from an EMBL/GenBank/DDBJ whole genome shotgun (WGS) entry which is preliminary data.</text>
</comment>
<feature type="compositionally biased region" description="Low complexity" evidence="1">
    <location>
        <begin position="249"/>
        <end position="259"/>
    </location>
</feature>
<feature type="compositionally biased region" description="Polar residues" evidence="1">
    <location>
        <begin position="339"/>
        <end position="352"/>
    </location>
</feature>
<evidence type="ECO:0000313" key="4">
    <source>
        <dbReference type="Proteomes" id="UP000653454"/>
    </source>
</evidence>
<reference evidence="3" key="1">
    <citation type="submission" date="2020-11" db="EMBL/GenBank/DDBJ databases">
        <authorList>
            <person name="Whiteford S."/>
        </authorList>
    </citation>
    <scope>NUCLEOTIDE SEQUENCE</scope>
</reference>
<feature type="region of interest" description="Disordered" evidence="1">
    <location>
        <begin position="874"/>
        <end position="897"/>
    </location>
</feature>
<name>A0A8S4D2K7_PLUXY</name>
<evidence type="ECO:0000256" key="1">
    <source>
        <dbReference type="SAM" id="MobiDB-lite"/>
    </source>
</evidence>
<feature type="compositionally biased region" description="Polar residues" evidence="1">
    <location>
        <begin position="880"/>
        <end position="895"/>
    </location>
</feature>
<feature type="compositionally biased region" description="Low complexity" evidence="1">
    <location>
        <begin position="308"/>
        <end position="338"/>
    </location>
</feature>
<accession>A0A8S4D2K7</accession>
<protein>
    <submittedName>
        <fullName evidence="3">(diamondback moth) hypothetical protein</fullName>
    </submittedName>
</protein>
<proteinExistence type="predicted"/>